<reference evidence="4" key="2">
    <citation type="submission" date="2010-04" db="EMBL/GenBank/DDBJ databases">
        <authorList>
            <person name="Buell R."/>
            <person name="Hamilton J."/>
            <person name="Hostetler J."/>
        </authorList>
    </citation>
    <scope>NUCLEOTIDE SEQUENCE [LARGE SCALE GENOMIC DNA]</scope>
    <source>
        <strain evidence="4">DAOM:BR144</strain>
    </source>
</reference>
<keyword evidence="2" id="KW-1133">Transmembrane helix</keyword>
<dbReference type="HOGENOM" id="CLU_017765_0_0_1"/>
<evidence type="ECO:0000256" key="2">
    <source>
        <dbReference type="SAM" id="Phobius"/>
    </source>
</evidence>
<dbReference type="VEuPathDB" id="FungiDB:PYU1_G009757"/>
<feature type="transmembrane region" description="Helical" evidence="2">
    <location>
        <begin position="791"/>
        <end position="808"/>
    </location>
</feature>
<name>K3WXS7_GLOUD</name>
<dbReference type="InParanoid" id="K3WXS7"/>
<keyword evidence="2" id="KW-0472">Membrane</keyword>
<feature type="transmembrane region" description="Helical" evidence="2">
    <location>
        <begin position="828"/>
        <end position="850"/>
    </location>
</feature>
<dbReference type="EMBL" id="GL376615">
    <property type="status" value="NOT_ANNOTATED_CDS"/>
    <property type="molecule type" value="Genomic_DNA"/>
</dbReference>
<feature type="region of interest" description="Disordered" evidence="1">
    <location>
        <begin position="1"/>
        <end position="61"/>
    </location>
</feature>
<feature type="transmembrane region" description="Helical" evidence="2">
    <location>
        <begin position="713"/>
        <end position="731"/>
    </location>
</feature>
<dbReference type="Proteomes" id="UP000019132">
    <property type="component" value="Unassembled WGS sequence"/>
</dbReference>
<evidence type="ECO:0000313" key="4">
    <source>
        <dbReference type="Proteomes" id="UP000019132"/>
    </source>
</evidence>
<reference evidence="3" key="3">
    <citation type="submission" date="2015-02" db="UniProtKB">
        <authorList>
            <consortium name="EnsemblProtists"/>
        </authorList>
    </citation>
    <scope>IDENTIFICATION</scope>
    <source>
        <strain evidence="3">DAOM BR144</strain>
    </source>
</reference>
<proteinExistence type="predicted"/>
<dbReference type="OMA" id="WFINACA"/>
<dbReference type="eggNOG" id="ENOG502SMBY">
    <property type="taxonomic scope" value="Eukaryota"/>
</dbReference>
<feature type="transmembrane region" description="Helical" evidence="2">
    <location>
        <begin position="634"/>
        <end position="654"/>
    </location>
</feature>
<feature type="region of interest" description="Disordered" evidence="1">
    <location>
        <begin position="996"/>
        <end position="1018"/>
    </location>
</feature>
<feature type="transmembrane region" description="Helical" evidence="2">
    <location>
        <begin position="81"/>
        <end position="102"/>
    </location>
</feature>
<reference evidence="4" key="1">
    <citation type="journal article" date="2010" name="Genome Biol.">
        <title>Genome sequence of the necrotrophic plant pathogen Pythium ultimum reveals original pathogenicity mechanisms and effector repertoire.</title>
        <authorList>
            <person name="Levesque C.A."/>
            <person name="Brouwer H."/>
            <person name="Cano L."/>
            <person name="Hamilton J.P."/>
            <person name="Holt C."/>
            <person name="Huitema E."/>
            <person name="Raffaele S."/>
            <person name="Robideau G.P."/>
            <person name="Thines M."/>
            <person name="Win J."/>
            <person name="Zerillo M.M."/>
            <person name="Beakes G.W."/>
            <person name="Boore J.L."/>
            <person name="Busam D."/>
            <person name="Dumas B."/>
            <person name="Ferriera S."/>
            <person name="Fuerstenberg S.I."/>
            <person name="Gachon C.M."/>
            <person name="Gaulin E."/>
            <person name="Govers F."/>
            <person name="Grenville-Briggs L."/>
            <person name="Horner N."/>
            <person name="Hostetler J."/>
            <person name="Jiang R.H."/>
            <person name="Johnson J."/>
            <person name="Krajaejun T."/>
            <person name="Lin H."/>
            <person name="Meijer H.J."/>
            <person name="Moore B."/>
            <person name="Morris P."/>
            <person name="Phuntmart V."/>
            <person name="Puiu D."/>
            <person name="Shetty J."/>
            <person name="Stajich J.E."/>
            <person name="Tripathy S."/>
            <person name="Wawra S."/>
            <person name="van West P."/>
            <person name="Whitty B.R."/>
            <person name="Coutinho P.M."/>
            <person name="Henrissat B."/>
            <person name="Martin F."/>
            <person name="Thomas P.D."/>
            <person name="Tyler B.M."/>
            <person name="De Vries R.P."/>
            <person name="Kamoun S."/>
            <person name="Yandell M."/>
            <person name="Tisserat N."/>
            <person name="Buell C.R."/>
        </authorList>
    </citation>
    <scope>NUCLEOTIDE SEQUENCE</scope>
    <source>
        <strain evidence="4">DAOM:BR144</strain>
    </source>
</reference>
<dbReference type="AlphaFoldDB" id="K3WXS7"/>
<dbReference type="STRING" id="431595.K3WXS7"/>
<feature type="compositionally biased region" description="Basic and acidic residues" evidence="1">
    <location>
        <begin position="1002"/>
        <end position="1018"/>
    </location>
</feature>
<accession>K3WXS7</accession>
<sequence>MTIKFSAKPSSPLPPELPGQYMVTAEQPAEGETPRTEGFGAEAHAPPNSPARHVLRKPPAPRNPLQRWLHRTLRRLGERRLSYRACQTIIITAAMFVTLVPIKDYFLGSYVTKRFDEVRDDVVVRKLNHLDAVMSSVHYYDTFSRDNLPLMDSTTRSRLSRSGASNQTLAQFLVRTSVRQSVLQETFPESLLATRISIMDDFYAPMCGFVWQNDAQLLFGNYFPELRHEFCRDFGDQFPHDRFYNKAVRIPKPNDSFVDVDASLGMIAMVNMSEVYLRHFHTTSVIRKIASSIHQGFLGISAAAVYTDAAADVIIERFSGGMTIAELLTYLPESYPGHIRLIDLVGVKIILEYLRTSQQLTMGVNINGEPAVFADITHATSTFMDLDYLVTSMGLAAVASTQMAPFWNCGIEFELMDKDITLAQVDASKYTACGQAKITILPGYIVNLIYLFQKRDYARMDNKSVYSIGRNRVVSFEIPQKLATSPLLMTDGMAWTKTNNYSSLSDTPPALTPYGYIYTADCAYLVDDVMKQSGRNVQKYQSFIGDGMGDCRFHDSQETSQQILCRLIFSVDEIVLRDLDGQVHTLSDCKDLASLTDPNQQRNFRQIEFFLMDTTLLIKRTRIQDNTSRQIRTFLLILNLAGAAYYVFEYLSILKSMYMFVRNSLGNMDIMYQVQRHGGDGGAHYVQLNNGVQLKELFQFDPAVGTLQRPETIVLLYLGAVGALSNIFSLACHAEFSTSDGTIEIFCKPSIEISSFSLCLTTLSGGFWISLITQQTQSLSKRLRSQARPDWLRYWMITHAAVLLIYVVCKLVTDYMTTNVAVHSDPHVYAICGAMVVTVLISRAFVLIHFRAWSAAWISRNTRTSSDSSATSSKKLIRFPSYSANQAMGSQGKFLSRWSSNMMDGALQRCATPNIALQLAWFCSMRRHNAEMIPPPSLLDMDASGVAETAAKDICVYEFVTVHTAAGAWSHLEKIAWRYDSRGTLRLWSFPAIGPAATSDSKTSHGDAADSVKPKDSK</sequence>
<organism evidence="3 4">
    <name type="scientific">Globisporangium ultimum (strain ATCC 200006 / CBS 805.95 / DAOM BR144)</name>
    <name type="common">Pythium ultimum</name>
    <dbReference type="NCBI Taxonomy" id="431595"/>
    <lineage>
        <taxon>Eukaryota</taxon>
        <taxon>Sar</taxon>
        <taxon>Stramenopiles</taxon>
        <taxon>Oomycota</taxon>
        <taxon>Peronosporomycetes</taxon>
        <taxon>Pythiales</taxon>
        <taxon>Pythiaceae</taxon>
        <taxon>Globisporangium</taxon>
    </lineage>
</organism>
<evidence type="ECO:0000313" key="3">
    <source>
        <dbReference type="EnsemblProtists" id="PYU1_T009775"/>
    </source>
</evidence>
<protein>
    <submittedName>
        <fullName evidence="3">Uncharacterized protein</fullName>
    </submittedName>
</protein>
<keyword evidence="2" id="KW-0812">Transmembrane</keyword>
<evidence type="ECO:0000256" key="1">
    <source>
        <dbReference type="SAM" id="MobiDB-lite"/>
    </source>
</evidence>
<dbReference type="EnsemblProtists" id="PYU1_T009775">
    <property type="protein sequence ID" value="PYU1_T009775"/>
    <property type="gene ID" value="PYU1_G009757"/>
</dbReference>
<keyword evidence="4" id="KW-1185">Reference proteome</keyword>
<feature type="transmembrane region" description="Helical" evidence="2">
    <location>
        <begin position="751"/>
        <end position="771"/>
    </location>
</feature>